<reference evidence="2" key="1">
    <citation type="journal article" date="2023" name="Mol. Phylogenet. Evol.">
        <title>Genome-scale phylogeny and comparative genomics of the fungal order Sordariales.</title>
        <authorList>
            <person name="Hensen N."/>
            <person name="Bonometti L."/>
            <person name="Westerberg I."/>
            <person name="Brannstrom I.O."/>
            <person name="Guillou S."/>
            <person name="Cros-Aarteil S."/>
            <person name="Calhoun S."/>
            <person name="Haridas S."/>
            <person name="Kuo A."/>
            <person name="Mondo S."/>
            <person name="Pangilinan J."/>
            <person name="Riley R."/>
            <person name="LaButti K."/>
            <person name="Andreopoulos B."/>
            <person name="Lipzen A."/>
            <person name="Chen C."/>
            <person name="Yan M."/>
            <person name="Daum C."/>
            <person name="Ng V."/>
            <person name="Clum A."/>
            <person name="Steindorff A."/>
            <person name="Ohm R.A."/>
            <person name="Martin F."/>
            <person name="Silar P."/>
            <person name="Natvig D.O."/>
            <person name="Lalanne C."/>
            <person name="Gautier V."/>
            <person name="Ament-Velasquez S.L."/>
            <person name="Kruys A."/>
            <person name="Hutchinson M.I."/>
            <person name="Powell A.J."/>
            <person name="Barry K."/>
            <person name="Miller A.N."/>
            <person name="Grigoriev I.V."/>
            <person name="Debuchy R."/>
            <person name="Gladieux P."/>
            <person name="Hiltunen Thoren M."/>
            <person name="Johannesson H."/>
        </authorList>
    </citation>
    <scope>NUCLEOTIDE SEQUENCE</scope>
    <source>
        <strain evidence="2">CBS 315.58</strain>
    </source>
</reference>
<evidence type="ECO:0000256" key="1">
    <source>
        <dbReference type="SAM" id="SignalP"/>
    </source>
</evidence>
<evidence type="ECO:0008006" key="4">
    <source>
        <dbReference type="Google" id="ProtNLM"/>
    </source>
</evidence>
<dbReference type="AlphaFoldDB" id="A0AAN6XED0"/>
<gene>
    <name evidence="2" type="ORF">QBC40DRAFT_284755</name>
</gene>
<name>A0AAN6XED0_9PEZI</name>
<protein>
    <recommendedName>
        <fullName evidence="4">Secreted protein</fullName>
    </recommendedName>
</protein>
<dbReference type="EMBL" id="MU863955">
    <property type="protein sequence ID" value="KAK4197870.1"/>
    <property type="molecule type" value="Genomic_DNA"/>
</dbReference>
<feature type="chain" id="PRO_5043035059" description="Secreted protein" evidence="1">
    <location>
        <begin position="26"/>
        <end position="141"/>
    </location>
</feature>
<feature type="signal peptide" evidence="1">
    <location>
        <begin position="1"/>
        <end position="25"/>
    </location>
</feature>
<keyword evidence="3" id="KW-1185">Reference proteome</keyword>
<comment type="caution">
    <text evidence="2">The sequence shown here is derived from an EMBL/GenBank/DDBJ whole genome shotgun (WGS) entry which is preliminary data.</text>
</comment>
<dbReference type="Proteomes" id="UP001303160">
    <property type="component" value="Unassembled WGS sequence"/>
</dbReference>
<accession>A0AAN6XED0</accession>
<proteinExistence type="predicted"/>
<evidence type="ECO:0000313" key="2">
    <source>
        <dbReference type="EMBL" id="KAK4197870.1"/>
    </source>
</evidence>
<keyword evidence="1" id="KW-0732">Signal</keyword>
<evidence type="ECO:0000313" key="3">
    <source>
        <dbReference type="Proteomes" id="UP001303160"/>
    </source>
</evidence>
<sequence>MLQNHPKNKACVTVCFSPLFLFTKAVTCFCVTQPVIPTEIEPQVGLRSCGYLLKFSEGKKKASKKVDTSIKCLADSRRLSWGGKGTPWIGPARVPMTNTGADDGLRKKCNRSFEPGIGHVPVSKSGISLPSHGIRWSKQYH</sequence>
<reference evidence="2" key="2">
    <citation type="submission" date="2023-05" db="EMBL/GenBank/DDBJ databases">
        <authorList>
            <consortium name="Lawrence Berkeley National Laboratory"/>
            <person name="Steindorff A."/>
            <person name="Hensen N."/>
            <person name="Bonometti L."/>
            <person name="Westerberg I."/>
            <person name="Brannstrom I.O."/>
            <person name="Guillou S."/>
            <person name="Cros-Aarteil S."/>
            <person name="Calhoun S."/>
            <person name="Haridas S."/>
            <person name="Kuo A."/>
            <person name="Mondo S."/>
            <person name="Pangilinan J."/>
            <person name="Riley R."/>
            <person name="Labutti K."/>
            <person name="Andreopoulos B."/>
            <person name="Lipzen A."/>
            <person name="Chen C."/>
            <person name="Yanf M."/>
            <person name="Daum C."/>
            <person name="Ng V."/>
            <person name="Clum A."/>
            <person name="Ohm R."/>
            <person name="Martin F."/>
            <person name="Silar P."/>
            <person name="Natvig D."/>
            <person name="Lalanne C."/>
            <person name="Gautier V."/>
            <person name="Ament-Velasquez S.L."/>
            <person name="Kruys A."/>
            <person name="Hutchinson M.I."/>
            <person name="Powell A.J."/>
            <person name="Barry K."/>
            <person name="Miller A.N."/>
            <person name="Grigoriev I.V."/>
            <person name="Debuchy R."/>
            <person name="Gladieux P."/>
            <person name="Thoren M.H."/>
            <person name="Johannesson H."/>
        </authorList>
    </citation>
    <scope>NUCLEOTIDE SEQUENCE</scope>
    <source>
        <strain evidence="2">CBS 315.58</strain>
    </source>
</reference>
<organism evidence="2 3">
    <name type="scientific">Triangularia verruculosa</name>
    <dbReference type="NCBI Taxonomy" id="2587418"/>
    <lineage>
        <taxon>Eukaryota</taxon>
        <taxon>Fungi</taxon>
        <taxon>Dikarya</taxon>
        <taxon>Ascomycota</taxon>
        <taxon>Pezizomycotina</taxon>
        <taxon>Sordariomycetes</taxon>
        <taxon>Sordariomycetidae</taxon>
        <taxon>Sordariales</taxon>
        <taxon>Podosporaceae</taxon>
        <taxon>Triangularia</taxon>
    </lineage>
</organism>